<name>A0A1X7F8L2_9PROT</name>
<dbReference type="AlphaFoldDB" id="A0A1X7F8L2"/>
<gene>
    <name evidence="1" type="ORF">SAMN02982917_2347</name>
</gene>
<evidence type="ECO:0000313" key="1">
    <source>
        <dbReference type="EMBL" id="SMF47896.1"/>
    </source>
</evidence>
<proteinExistence type="predicted"/>
<reference evidence="1 2" key="1">
    <citation type="submission" date="2017-04" db="EMBL/GenBank/DDBJ databases">
        <authorList>
            <person name="Afonso C.L."/>
            <person name="Miller P.J."/>
            <person name="Scott M.A."/>
            <person name="Spackman E."/>
            <person name="Goraichik I."/>
            <person name="Dimitrov K.M."/>
            <person name="Suarez D.L."/>
            <person name="Swayne D.E."/>
        </authorList>
    </citation>
    <scope>NUCLEOTIDE SEQUENCE [LARGE SCALE GENOMIC DNA]</scope>
    <source>
        <strain evidence="1 2">A2P</strain>
    </source>
</reference>
<organism evidence="1 2">
    <name type="scientific">Azospirillum oryzae</name>
    <dbReference type="NCBI Taxonomy" id="286727"/>
    <lineage>
        <taxon>Bacteria</taxon>
        <taxon>Pseudomonadati</taxon>
        <taxon>Pseudomonadota</taxon>
        <taxon>Alphaproteobacteria</taxon>
        <taxon>Rhodospirillales</taxon>
        <taxon>Azospirillaceae</taxon>
        <taxon>Azospirillum</taxon>
    </lineage>
</organism>
<evidence type="ECO:0000313" key="2">
    <source>
        <dbReference type="Proteomes" id="UP000192936"/>
    </source>
</evidence>
<dbReference type="Proteomes" id="UP000192936">
    <property type="component" value="Unassembled WGS sequence"/>
</dbReference>
<protein>
    <submittedName>
        <fullName evidence="1">Uncharacterized protein</fullName>
    </submittedName>
</protein>
<dbReference type="EMBL" id="FXAK01000005">
    <property type="protein sequence ID" value="SMF47896.1"/>
    <property type="molecule type" value="Genomic_DNA"/>
</dbReference>
<accession>A0A1X7F8L2</accession>
<dbReference type="STRING" id="286727.SAMN02982917_2347"/>
<sequence>MFAINVQANLKPLMAGLDDLAKKQIPFATARALTAVAKKVQAAQTDAIADVFDRPTLFTQRSVGVKAAKKSDLTATVFVKDIAAKYLEPFELGGKHHLPASKRGGTLLNPKAIPLNQYGNLPKGKLRRLMGKPDVFVGTVAFKSGQTISGIWQRPPAGQRRADYKRGYRTEYGTKGKLGSVDGVKTGLKLLVRFGDALPVQQRLGYRERAKDVVQASLQAEFTKAMGEALATATRR</sequence>
<dbReference type="RefSeq" id="WP_208621184.1">
    <property type="nucleotide sequence ID" value="NZ_FXAK01000005.1"/>
</dbReference>